<dbReference type="AlphaFoldDB" id="C5BMW9"/>
<dbReference type="eggNOG" id="COG1292">
    <property type="taxonomic scope" value="Bacteria"/>
</dbReference>
<dbReference type="HOGENOM" id="CLU_010118_5_0_6"/>
<dbReference type="EMBL" id="CP001614">
    <property type="protein sequence ID" value="ACR13638.1"/>
    <property type="molecule type" value="Genomic_DNA"/>
</dbReference>
<dbReference type="PANTHER" id="PTHR30047:SF7">
    <property type="entry name" value="HIGH-AFFINITY CHOLINE TRANSPORT PROTEIN"/>
    <property type="match status" value="1"/>
</dbReference>
<name>C5BMW9_TERTT</name>
<feature type="transmembrane region" description="Helical" evidence="8">
    <location>
        <begin position="308"/>
        <end position="336"/>
    </location>
</feature>
<dbReference type="GO" id="GO:0022857">
    <property type="term" value="F:transmembrane transporter activity"/>
    <property type="evidence" value="ECO:0007669"/>
    <property type="project" value="InterPro"/>
</dbReference>
<keyword evidence="7 8" id="KW-0472">Membrane</keyword>
<feature type="transmembrane region" description="Helical" evidence="8">
    <location>
        <begin position="56"/>
        <end position="75"/>
    </location>
</feature>
<proteinExistence type="inferred from homology"/>
<gene>
    <name evidence="9" type="ordered locus">TERTU_0458</name>
</gene>
<dbReference type="Pfam" id="PF02028">
    <property type="entry name" value="BCCT"/>
    <property type="match status" value="1"/>
</dbReference>
<keyword evidence="10" id="KW-1185">Reference proteome</keyword>
<sequence length="565" mass="61716">MLYTLSRVNGVFTHQFKTEIIMSKTELQALRDQYDTDFEVGQDNIQAMGMDLHNPVFFISAILIIGFVLATLLFPTQSADFLGGAKSWTINTFDWLFMASGNIFVVFCLALIVLPVGKLRLGGKDATPDFSTPSWFAMLFAAGMGIGLMFWSVAEPIAYYTDWYGTPFNTEPETQAAARMAMGATMFHWGLHPWSIYAVVALSLAFFSFSKGMPFTIRSVFYPIFGERVWGWVGHFIDILAVLATIFGLATSLGLGAKQAAGGLHFLFGIGNDVSTQIAIVIGVTLVAIFSVVRGVDGGVKLLSNINIGMALLLFAFVFIAGPTLHLLGWIGTTLWSYAANILPLSNWLGRDDQSWLHGWTVFYWAWWISWSPFVGMFIARISRGRTVREFLVAVLLVPCLVTVIWMGVFGGAALEQSINGVGELADGISRVSLSMFQMLEQLPLTEISSFLGIVLVLTFFVTSSDSGSLVIDSITAGGKLDAPVPQRIFWASMEGLIAGTLLFGGGKQALDALQAGAISTGLPFTLVLLLMCVSLYKGLHHELALTRLEKKVRHAERRNADQSG</sequence>
<evidence type="ECO:0000313" key="10">
    <source>
        <dbReference type="Proteomes" id="UP000009080"/>
    </source>
</evidence>
<dbReference type="InterPro" id="IPR018093">
    <property type="entry name" value="BCCT_CS"/>
</dbReference>
<protein>
    <submittedName>
        <fullName evidence="9">Glycine betaine transporter OpuD</fullName>
    </submittedName>
</protein>
<comment type="similarity">
    <text evidence="2">Belongs to the BCCT transporter (TC 2.A.15) family.</text>
</comment>
<dbReference type="GO" id="GO:0005886">
    <property type="term" value="C:plasma membrane"/>
    <property type="evidence" value="ECO:0007669"/>
    <property type="project" value="UniProtKB-SubCell"/>
</dbReference>
<dbReference type="KEGG" id="ttu:TERTU_0458"/>
<evidence type="ECO:0000256" key="7">
    <source>
        <dbReference type="ARBA" id="ARBA00023136"/>
    </source>
</evidence>
<comment type="subcellular location">
    <subcellularLocation>
        <location evidence="1">Cell membrane</location>
        <topology evidence="1">Multi-pass membrane protein</topology>
    </subcellularLocation>
</comment>
<dbReference type="InterPro" id="IPR000060">
    <property type="entry name" value="BCCT_transptr"/>
</dbReference>
<evidence type="ECO:0000256" key="2">
    <source>
        <dbReference type="ARBA" id="ARBA00005658"/>
    </source>
</evidence>
<dbReference type="NCBIfam" id="TIGR00842">
    <property type="entry name" value="bcct"/>
    <property type="match status" value="1"/>
</dbReference>
<organism evidence="9 10">
    <name type="scientific">Teredinibacter turnerae (strain ATCC 39867 / T7901)</name>
    <dbReference type="NCBI Taxonomy" id="377629"/>
    <lineage>
        <taxon>Bacteria</taxon>
        <taxon>Pseudomonadati</taxon>
        <taxon>Pseudomonadota</taxon>
        <taxon>Gammaproteobacteria</taxon>
        <taxon>Cellvibrionales</taxon>
        <taxon>Cellvibrionaceae</taxon>
        <taxon>Teredinibacter</taxon>
    </lineage>
</organism>
<accession>C5BMW9</accession>
<feature type="transmembrane region" description="Helical" evidence="8">
    <location>
        <begin position="229"/>
        <end position="254"/>
    </location>
</feature>
<feature type="transmembrane region" description="Helical" evidence="8">
    <location>
        <begin position="274"/>
        <end position="296"/>
    </location>
</feature>
<dbReference type="OrthoDB" id="9775735at2"/>
<feature type="transmembrane region" description="Helical" evidence="8">
    <location>
        <begin position="356"/>
        <end position="379"/>
    </location>
</feature>
<keyword evidence="3" id="KW-0813">Transport</keyword>
<feature type="transmembrane region" description="Helical" evidence="8">
    <location>
        <begin position="391"/>
        <end position="415"/>
    </location>
</feature>
<evidence type="ECO:0000256" key="6">
    <source>
        <dbReference type="ARBA" id="ARBA00022989"/>
    </source>
</evidence>
<dbReference type="PROSITE" id="PS01303">
    <property type="entry name" value="BCCT"/>
    <property type="match status" value="1"/>
</dbReference>
<feature type="transmembrane region" description="Helical" evidence="8">
    <location>
        <begin position="135"/>
        <end position="154"/>
    </location>
</feature>
<evidence type="ECO:0000256" key="8">
    <source>
        <dbReference type="SAM" id="Phobius"/>
    </source>
</evidence>
<evidence type="ECO:0000256" key="5">
    <source>
        <dbReference type="ARBA" id="ARBA00022692"/>
    </source>
</evidence>
<dbReference type="PANTHER" id="PTHR30047">
    <property type="entry name" value="HIGH-AFFINITY CHOLINE TRANSPORT PROTEIN-RELATED"/>
    <property type="match status" value="1"/>
</dbReference>
<evidence type="ECO:0000256" key="1">
    <source>
        <dbReference type="ARBA" id="ARBA00004651"/>
    </source>
</evidence>
<feature type="transmembrane region" description="Helical" evidence="8">
    <location>
        <begin position="443"/>
        <end position="462"/>
    </location>
</feature>
<dbReference type="STRING" id="377629.TERTU_0458"/>
<keyword evidence="5 8" id="KW-0812">Transmembrane</keyword>
<feature type="transmembrane region" description="Helical" evidence="8">
    <location>
        <begin position="489"/>
        <end position="507"/>
    </location>
</feature>
<dbReference type="Proteomes" id="UP000009080">
    <property type="component" value="Chromosome"/>
</dbReference>
<feature type="transmembrane region" description="Helical" evidence="8">
    <location>
        <begin position="191"/>
        <end position="209"/>
    </location>
</feature>
<evidence type="ECO:0000313" key="9">
    <source>
        <dbReference type="EMBL" id="ACR13638.1"/>
    </source>
</evidence>
<keyword evidence="4" id="KW-1003">Cell membrane</keyword>
<reference evidence="9 10" key="1">
    <citation type="journal article" date="2009" name="PLoS ONE">
        <title>The complete genome of Teredinibacter turnerae T7901: an intracellular endosymbiont of marine wood-boring bivalves (shipworms).</title>
        <authorList>
            <person name="Yang J.C."/>
            <person name="Madupu R."/>
            <person name="Durkin A.S."/>
            <person name="Ekborg N.A."/>
            <person name="Pedamallu C.S."/>
            <person name="Hostetler J.B."/>
            <person name="Radune D."/>
            <person name="Toms B.S."/>
            <person name="Henrissat B."/>
            <person name="Coutinho P.M."/>
            <person name="Schwarz S."/>
            <person name="Field L."/>
            <person name="Trindade-Silva A.E."/>
            <person name="Soares C.A.G."/>
            <person name="Elshahawi S."/>
            <person name="Hanora A."/>
            <person name="Schmidt E.W."/>
            <person name="Haygood M.G."/>
            <person name="Posfai J."/>
            <person name="Benner J."/>
            <person name="Madinger C."/>
            <person name="Nove J."/>
            <person name="Anton B."/>
            <person name="Chaudhary K."/>
            <person name="Foster J."/>
            <person name="Holman A."/>
            <person name="Kumar S."/>
            <person name="Lessard P.A."/>
            <person name="Luyten Y.A."/>
            <person name="Slatko B."/>
            <person name="Wood N."/>
            <person name="Wu B."/>
            <person name="Teplitski M."/>
            <person name="Mougous J.D."/>
            <person name="Ward N."/>
            <person name="Eisen J.A."/>
            <person name="Badger J.H."/>
            <person name="Distel D.L."/>
        </authorList>
    </citation>
    <scope>NUCLEOTIDE SEQUENCE [LARGE SCALE GENOMIC DNA]</scope>
    <source>
        <strain evidence="10">ATCC 39867 / T7901</strain>
    </source>
</reference>
<keyword evidence="6 8" id="KW-1133">Transmembrane helix</keyword>
<feature type="transmembrane region" description="Helical" evidence="8">
    <location>
        <begin position="95"/>
        <end position="114"/>
    </location>
</feature>
<evidence type="ECO:0000256" key="3">
    <source>
        <dbReference type="ARBA" id="ARBA00022448"/>
    </source>
</evidence>
<feature type="transmembrane region" description="Helical" evidence="8">
    <location>
        <begin position="513"/>
        <end position="537"/>
    </location>
</feature>
<evidence type="ECO:0000256" key="4">
    <source>
        <dbReference type="ARBA" id="ARBA00022475"/>
    </source>
</evidence>